<dbReference type="InterPro" id="IPR036390">
    <property type="entry name" value="WH_DNA-bd_sf"/>
</dbReference>
<dbReference type="Proteomes" id="UP000029577">
    <property type="component" value="Unassembled WGS sequence"/>
</dbReference>
<evidence type="ECO:0000313" key="1">
    <source>
        <dbReference type="EMBL" id="KGD72140.1"/>
    </source>
</evidence>
<dbReference type="Gene3D" id="3.30.1490.190">
    <property type="match status" value="1"/>
</dbReference>
<dbReference type="InterPro" id="IPR043135">
    <property type="entry name" value="Fur_C"/>
</dbReference>
<comment type="caution">
    <text evidence="1">The sequence shown here is derived from an EMBL/GenBank/DDBJ whole genome shotgun (WGS) entry which is preliminary data.</text>
</comment>
<dbReference type="SUPFAM" id="SSF46785">
    <property type="entry name" value="Winged helix' DNA-binding domain"/>
    <property type="match status" value="1"/>
</dbReference>
<dbReference type="EMBL" id="JPKR02000003">
    <property type="protein sequence ID" value="KGD72140.1"/>
    <property type="molecule type" value="Genomic_DNA"/>
</dbReference>
<keyword evidence="2" id="KW-1185">Reference proteome</keyword>
<dbReference type="STRING" id="642227.HA49_15345"/>
<dbReference type="AlphaFoldDB" id="A0A095VBU7"/>
<reference evidence="1" key="1">
    <citation type="submission" date="2014-12" db="EMBL/GenBank/DDBJ databases">
        <title>The draft genome of the Tatumella morbirosei type strain, LMG23360T isolated from pineapple rot.</title>
        <authorList>
            <person name="Smits T.H."/>
            <person name="Palmer M."/>
            <person name="Venter S.N."/>
            <person name="Duffy B."/>
            <person name="Steenkamp E.T."/>
            <person name="Chan W.Y."/>
            <person name="Coutinho T.A."/>
            <person name="Coetzee M.P."/>
            <person name="De Maayer P."/>
        </authorList>
    </citation>
    <scope>NUCLEOTIDE SEQUENCE [LARGE SCALE GENOMIC DNA]</scope>
    <source>
        <strain evidence="1">LMG 23360</strain>
    </source>
</reference>
<dbReference type="eggNOG" id="COG0735">
    <property type="taxonomic scope" value="Bacteria"/>
</dbReference>
<evidence type="ECO:0000313" key="2">
    <source>
        <dbReference type="Proteomes" id="UP000029577"/>
    </source>
</evidence>
<sequence>MQVGLVQRYTDSSRTQRFALTERAAIGLFECDSCHHVIPIQQDPALKAAIELVKSHLSGHGMTEQEITLSSHGICQDCNRSGNK</sequence>
<gene>
    <name evidence="1" type="ORF">HA49_15345</name>
</gene>
<name>A0A095VBU7_9GAMM</name>
<organism evidence="1 2">
    <name type="scientific">Tatumella morbirosei</name>
    <dbReference type="NCBI Taxonomy" id="642227"/>
    <lineage>
        <taxon>Bacteria</taxon>
        <taxon>Pseudomonadati</taxon>
        <taxon>Pseudomonadota</taxon>
        <taxon>Gammaproteobacteria</taxon>
        <taxon>Enterobacterales</taxon>
        <taxon>Erwiniaceae</taxon>
        <taxon>Tatumella</taxon>
    </lineage>
</organism>
<accession>A0A095VBU7</accession>
<evidence type="ECO:0008006" key="3">
    <source>
        <dbReference type="Google" id="ProtNLM"/>
    </source>
</evidence>
<protein>
    <recommendedName>
        <fullName evidence="3">Fur family transcriptional regulator</fullName>
    </recommendedName>
</protein>
<proteinExistence type="predicted"/>